<keyword evidence="2" id="KW-0004">4Fe-4S</keyword>
<dbReference type="InterPro" id="IPR005839">
    <property type="entry name" value="Methylthiotransferase"/>
</dbReference>
<dbReference type="Gene3D" id="3.40.50.12160">
    <property type="entry name" value="Methylthiotransferase, N-terminal domain"/>
    <property type="match status" value="1"/>
</dbReference>
<dbReference type="PANTHER" id="PTHR11918:SF45">
    <property type="entry name" value="THREONYLCARBAMOYLADENOSINE TRNA METHYLTHIOTRANSFERASE"/>
    <property type="match status" value="1"/>
</dbReference>
<evidence type="ECO:0000256" key="7">
    <source>
        <dbReference type="ARBA" id="ARBA00023004"/>
    </source>
</evidence>
<dbReference type="InterPro" id="IPR006638">
    <property type="entry name" value="Elp3/MiaA/NifB-like_rSAM"/>
</dbReference>
<evidence type="ECO:0000313" key="12">
    <source>
        <dbReference type="Proteomes" id="UP001327219"/>
    </source>
</evidence>
<evidence type="ECO:0000256" key="2">
    <source>
        <dbReference type="ARBA" id="ARBA00022485"/>
    </source>
</evidence>
<evidence type="ECO:0000256" key="4">
    <source>
        <dbReference type="ARBA" id="ARBA00022691"/>
    </source>
</evidence>
<evidence type="ECO:0000256" key="3">
    <source>
        <dbReference type="ARBA" id="ARBA00022679"/>
    </source>
</evidence>
<dbReference type="EMBL" id="CP110820">
    <property type="protein sequence ID" value="WPX96084.1"/>
    <property type="molecule type" value="Genomic_DNA"/>
</dbReference>
<gene>
    <name evidence="11" type="ORF">Bandiella_00187</name>
</gene>
<keyword evidence="8" id="KW-0411">Iron-sulfur</keyword>
<evidence type="ECO:0000259" key="9">
    <source>
        <dbReference type="PROSITE" id="PS51449"/>
    </source>
</evidence>
<protein>
    <submittedName>
        <fullName evidence="11">Threonylcarbamoyladenosine tRNA methylthiotransferase MtaB</fullName>
    </submittedName>
</protein>
<comment type="cofactor">
    <cofactor evidence="1">
        <name>[4Fe-4S] cluster</name>
        <dbReference type="ChEBI" id="CHEBI:49883"/>
    </cofactor>
</comment>
<feature type="domain" description="MTTase N-terminal" evidence="9">
    <location>
        <begin position="4"/>
        <end position="106"/>
    </location>
</feature>
<dbReference type="PROSITE" id="PS51918">
    <property type="entry name" value="RADICAL_SAM"/>
    <property type="match status" value="1"/>
</dbReference>
<keyword evidence="4" id="KW-0949">S-adenosyl-L-methionine</keyword>
<dbReference type="SFLD" id="SFLDG01082">
    <property type="entry name" value="B12-binding_domain_containing"/>
    <property type="match status" value="1"/>
</dbReference>
<evidence type="ECO:0000256" key="8">
    <source>
        <dbReference type="ARBA" id="ARBA00023014"/>
    </source>
</evidence>
<dbReference type="RefSeq" id="WP_323733017.1">
    <property type="nucleotide sequence ID" value="NZ_CP110820.1"/>
</dbReference>
<keyword evidence="6" id="KW-0479">Metal-binding</keyword>
<dbReference type="InterPro" id="IPR038135">
    <property type="entry name" value="Methylthiotransferase_N_sf"/>
</dbReference>
<dbReference type="PROSITE" id="PS01278">
    <property type="entry name" value="MTTASE_RADICAL"/>
    <property type="match status" value="1"/>
</dbReference>
<dbReference type="InterPro" id="IPR013848">
    <property type="entry name" value="Methylthiotransferase_N"/>
</dbReference>
<proteinExistence type="predicted"/>
<keyword evidence="3" id="KW-0808">Transferase</keyword>
<dbReference type="SMART" id="SM00729">
    <property type="entry name" value="Elp3"/>
    <property type="match status" value="1"/>
</dbReference>
<name>A0ABZ0UJ20_9RICK</name>
<dbReference type="Pfam" id="PF00919">
    <property type="entry name" value="UPF0004"/>
    <property type="match status" value="1"/>
</dbReference>
<keyword evidence="5" id="KW-0819">tRNA processing</keyword>
<dbReference type="SUPFAM" id="SSF102114">
    <property type="entry name" value="Radical SAM enzymes"/>
    <property type="match status" value="1"/>
</dbReference>
<dbReference type="NCBIfam" id="TIGR00089">
    <property type="entry name" value="MiaB/RimO family radical SAM methylthiotransferase"/>
    <property type="match status" value="1"/>
</dbReference>
<evidence type="ECO:0000256" key="5">
    <source>
        <dbReference type="ARBA" id="ARBA00022694"/>
    </source>
</evidence>
<accession>A0ABZ0UJ20</accession>
<dbReference type="InterPro" id="IPR023404">
    <property type="entry name" value="rSAM_horseshoe"/>
</dbReference>
<keyword evidence="12" id="KW-1185">Reference proteome</keyword>
<dbReference type="InterPro" id="IPR006467">
    <property type="entry name" value="MiaB-like_bact"/>
</dbReference>
<dbReference type="Proteomes" id="UP001327219">
    <property type="component" value="Chromosome"/>
</dbReference>
<dbReference type="NCBIfam" id="TIGR01579">
    <property type="entry name" value="MiaB-like-C"/>
    <property type="match status" value="1"/>
</dbReference>
<dbReference type="CDD" id="cd01335">
    <property type="entry name" value="Radical_SAM"/>
    <property type="match status" value="1"/>
</dbReference>
<dbReference type="PROSITE" id="PS51449">
    <property type="entry name" value="MTTASE_N"/>
    <property type="match status" value="1"/>
</dbReference>
<dbReference type="InterPro" id="IPR007197">
    <property type="entry name" value="rSAM"/>
</dbReference>
<reference evidence="11 12" key="1">
    <citation type="submission" date="2022-11" db="EMBL/GenBank/DDBJ databases">
        <title>Host association and intracellularity evolved multiple times independently in the Rickettsiales.</title>
        <authorList>
            <person name="Castelli M."/>
            <person name="Nardi T."/>
            <person name="Gammuto L."/>
            <person name="Bellinzona G."/>
            <person name="Sabaneyeva E."/>
            <person name="Potekhin A."/>
            <person name="Serra V."/>
            <person name="Petroni G."/>
            <person name="Sassera D."/>
        </authorList>
    </citation>
    <scope>NUCLEOTIDE SEQUENCE [LARGE SCALE GENOMIC DNA]</scope>
    <source>
        <strain evidence="11 12">NDG2</strain>
    </source>
</reference>
<dbReference type="SFLD" id="SFLDS00029">
    <property type="entry name" value="Radical_SAM"/>
    <property type="match status" value="1"/>
</dbReference>
<evidence type="ECO:0000256" key="1">
    <source>
        <dbReference type="ARBA" id="ARBA00001966"/>
    </source>
</evidence>
<dbReference type="InterPro" id="IPR020612">
    <property type="entry name" value="Methylthiotransferase_CS"/>
</dbReference>
<evidence type="ECO:0000313" key="11">
    <source>
        <dbReference type="EMBL" id="WPX96084.1"/>
    </source>
</evidence>
<keyword evidence="7" id="KW-0408">Iron</keyword>
<organism evidence="11 12">
    <name type="scientific">Candidatus Bandiella euplotis</name>
    <dbReference type="NCBI Taxonomy" id="1664265"/>
    <lineage>
        <taxon>Bacteria</taxon>
        <taxon>Pseudomonadati</taxon>
        <taxon>Pseudomonadota</taxon>
        <taxon>Alphaproteobacteria</taxon>
        <taxon>Rickettsiales</taxon>
        <taxon>Candidatus Midichloriaceae</taxon>
        <taxon>Candidatus Bandiella</taxon>
    </lineage>
</organism>
<feature type="domain" description="Radical SAM core" evidence="10">
    <location>
        <begin position="131"/>
        <end position="362"/>
    </location>
</feature>
<dbReference type="Pfam" id="PF04055">
    <property type="entry name" value="Radical_SAM"/>
    <property type="match status" value="1"/>
</dbReference>
<dbReference type="Gene3D" id="3.80.30.20">
    <property type="entry name" value="tm_1862 like domain"/>
    <property type="match status" value="1"/>
</dbReference>
<dbReference type="InterPro" id="IPR058240">
    <property type="entry name" value="rSAM_sf"/>
</dbReference>
<dbReference type="PANTHER" id="PTHR11918">
    <property type="entry name" value="RADICAL SAM PROTEINS"/>
    <property type="match status" value="1"/>
</dbReference>
<evidence type="ECO:0000256" key="6">
    <source>
        <dbReference type="ARBA" id="ARBA00022723"/>
    </source>
</evidence>
<sequence>MQKMVLEVITFGCRLNIYESELIKKHAKDAGIKDAIIFNSCAVTREAERKLKQAIRKAKKDNPNCKVMVTGCAAQISAAKYAKMPGVDVVFGNHEKLQRDTYSKLAFPHEPILVNDIMSVEDTAHQMIDGLENKSKAFLQIQNGCNHRCTFCIIPYGRGNSRSVPVGEIIRYAQNLVEKGYKEFVLTGVDITDYGKDIPGQPTLGNMIMRLLRMVPEIKRLRLSSIDVAEVDDELFELIVGESRFMPHLHLSLQAGDDMILKRMKRRHARQQTIDFCNKVRTIRPEIAFGADVIAGFPTETDEMFKNTYNLVKELNIIHLHTFPYSPREGTPAARMPQVKGDVIKIRAKMLRELKDELLGIYLQKKIGKQECILAESENHGYTEDYCHVISEQKLERGSLHTVTVKSSSKQALLV</sequence>
<evidence type="ECO:0000259" key="10">
    <source>
        <dbReference type="PROSITE" id="PS51918"/>
    </source>
</evidence>